<feature type="signal peptide" evidence="2">
    <location>
        <begin position="1"/>
        <end position="23"/>
    </location>
</feature>
<dbReference type="OrthoDB" id="212416at2"/>
<keyword evidence="1" id="KW-0812">Transmembrane</keyword>
<protein>
    <submittedName>
        <fullName evidence="3">Uncharacterized protein</fullName>
    </submittedName>
</protein>
<name>A0A517Z7R1_9PLAN</name>
<evidence type="ECO:0000256" key="2">
    <source>
        <dbReference type="SAM" id="SignalP"/>
    </source>
</evidence>
<evidence type="ECO:0000313" key="3">
    <source>
        <dbReference type="EMBL" id="QDU38530.1"/>
    </source>
</evidence>
<evidence type="ECO:0000256" key="1">
    <source>
        <dbReference type="SAM" id="Phobius"/>
    </source>
</evidence>
<organism evidence="3 4">
    <name type="scientific">Maioricimonas rarisocia</name>
    <dbReference type="NCBI Taxonomy" id="2528026"/>
    <lineage>
        <taxon>Bacteria</taxon>
        <taxon>Pseudomonadati</taxon>
        <taxon>Planctomycetota</taxon>
        <taxon>Planctomycetia</taxon>
        <taxon>Planctomycetales</taxon>
        <taxon>Planctomycetaceae</taxon>
        <taxon>Maioricimonas</taxon>
    </lineage>
</organism>
<keyword evidence="2" id="KW-0732">Signal</keyword>
<feature type="transmembrane region" description="Helical" evidence="1">
    <location>
        <begin position="132"/>
        <end position="152"/>
    </location>
</feature>
<accession>A0A517Z7R1</accession>
<dbReference type="KEGG" id="mri:Mal4_28590"/>
<keyword evidence="1" id="KW-1133">Transmembrane helix</keyword>
<reference evidence="3 4" key="1">
    <citation type="submission" date="2019-02" db="EMBL/GenBank/DDBJ databases">
        <title>Deep-cultivation of Planctomycetes and their phenomic and genomic characterization uncovers novel biology.</title>
        <authorList>
            <person name="Wiegand S."/>
            <person name="Jogler M."/>
            <person name="Boedeker C."/>
            <person name="Pinto D."/>
            <person name="Vollmers J."/>
            <person name="Rivas-Marin E."/>
            <person name="Kohn T."/>
            <person name="Peeters S.H."/>
            <person name="Heuer A."/>
            <person name="Rast P."/>
            <person name="Oberbeckmann S."/>
            <person name="Bunk B."/>
            <person name="Jeske O."/>
            <person name="Meyerdierks A."/>
            <person name="Storesund J.E."/>
            <person name="Kallscheuer N."/>
            <person name="Luecker S."/>
            <person name="Lage O.M."/>
            <person name="Pohl T."/>
            <person name="Merkel B.J."/>
            <person name="Hornburger P."/>
            <person name="Mueller R.-W."/>
            <person name="Bruemmer F."/>
            <person name="Labrenz M."/>
            <person name="Spormann A.M."/>
            <person name="Op den Camp H."/>
            <person name="Overmann J."/>
            <person name="Amann R."/>
            <person name="Jetten M.S.M."/>
            <person name="Mascher T."/>
            <person name="Medema M.H."/>
            <person name="Devos D.P."/>
            <person name="Kaster A.-K."/>
            <person name="Ovreas L."/>
            <person name="Rohde M."/>
            <person name="Galperin M.Y."/>
            <person name="Jogler C."/>
        </authorList>
    </citation>
    <scope>NUCLEOTIDE SEQUENCE [LARGE SCALE GENOMIC DNA]</scope>
    <source>
        <strain evidence="3 4">Mal4</strain>
    </source>
</reference>
<feature type="transmembrane region" description="Helical" evidence="1">
    <location>
        <begin position="95"/>
        <end position="120"/>
    </location>
</feature>
<dbReference type="AlphaFoldDB" id="A0A517Z7R1"/>
<dbReference type="RefSeq" id="WP_145369802.1">
    <property type="nucleotide sequence ID" value="NZ_CP036275.1"/>
</dbReference>
<feature type="chain" id="PRO_5022057996" evidence="2">
    <location>
        <begin position="24"/>
        <end position="199"/>
    </location>
</feature>
<feature type="transmembrane region" description="Helical" evidence="1">
    <location>
        <begin position="164"/>
        <end position="183"/>
    </location>
</feature>
<gene>
    <name evidence="3" type="ORF">Mal4_28590</name>
</gene>
<dbReference type="Proteomes" id="UP000320496">
    <property type="component" value="Chromosome"/>
</dbReference>
<sequence length="199" mass="21217" precursor="true">MKWTFIVLGVLGTAFLLGSPTLAQDAAEAPPAEEAAETDTAEDVQERAGEVIDETRDRVGKIAAEVDQSEQAKEVSAGILQPIYLLAEFMAFPTFHWIAFAVMVTGVISFALQLVLTKLVVLMKMGFSPTEILADALGLVISLVGLVLTTQAAAENSTFTTSPAAVLSATAVGFLAGFIFWRWGHAHELHALKGRSAKK</sequence>
<dbReference type="EMBL" id="CP036275">
    <property type="protein sequence ID" value="QDU38530.1"/>
    <property type="molecule type" value="Genomic_DNA"/>
</dbReference>
<keyword evidence="1" id="KW-0472">Membrane</keyword>
<proteinExistence type="predicted"/>
<keyword evidence="4" id="KW-1185">Reference proteome</keyword>
<evidence type="ECO:0000313" key="4">
    <source>
        <dbReference type="Proteomes" id="UP000320496"/>
    </source>
</evidence>